<evidence type="ECO:0000313" key="1">
    <source>
        <dbReference type="EMBL" id="CAH0520122.1"/>
    </source>
</evidence>
<keyword evidence="2" id="KW-1185">Reference proteome</keyword>
<comment type="caution">
    <text evidence="1">The sequence shown here is derived from an EMBL/GenBank/DDBJ whole genome shotgun (WGS) entry which is preliminary data.</text>
</comment>
<organism evidence="1 2">
    <name type="scientific">Peronospora belbahrii</name>
    <dbReference type="NCBI Taxonomy" id="622444"/>
    <lineage>
        <taxon>Eukaryota</taxon>
        <taxon>Sar</taxon>
        <taxon>Stramenopiles</taxon>
        <taxon>Oomycota</taxon>
        <taxon>Peronosporomycetes</taxon>
        <taxon>Peronosporales</taxon>
        <taxon>Peronosporaceae</taxon>
        <taxon>Peronospora</taxon>
    </lineage>
</organism>
<dbReference type="EMBL" id="CAKLCB010000329">
    <property type="protein sequence ID" value="CAH0520122.1"/>
    <property type="molecule type" value="Genomic_DNA"/>
</dbReference>
<accession>A0ABN8D4T3</accession>
<evidence type="ECO:0008006" key="3">
    <source>
        <dbReference type="Google" id="ProtNLM"/>
    </source>
</evidence>
<protein>
    <recommendedName>
        <fullName evidence="3">LisH domain-containing protein</fullName>
    </recommendedName>
</protein>
<proteinExistence type="predicted"/>
<sequence length="393" mass="44851">MVSNEFCKMMLDFLIEGKDGQQKARDLLLQSAFNVEQALRMLIQFECAQQRISQDVMLKFVVSLPQSDWVVFACDLMLQKSLVWDKCAVAVILRKVMATLTRRALMLAEICWIRHLSSGVRAIASSAPVTITSAIDNNHLYVAGEGYMHDKCNWSVFCWKGQWTPDNKKELWQFVPVSVGSSDFYILNVYADAYIYASEFTVITDVGDCTMKRVLVSRYKKCLPDAAGIWRLVALEGNWYSFYNAATDAILCSPTEAPDDCRRGVATRTFRPLDETRSKCHEWKITSVTSSKLETGLVAFFAKNYDKAARTCTEILKMDHISDVDRAKLLCYRMVANLMLNNIGCFEQDWTEAKDLNKSSQLRFDILCECLSSDERKIVEERVPRKLVKETVV</sequence>
<gene>
    <name evidence="1" type="ORF">PBS001_LOCUS6623</name>
</gene>
<reference evidence="1 2" key="1">
    <citation type="submission" date="2021-11" db="EMBL/GenBank/DDBJ databases">
        <authorList>
            <person name="Islam A."/>
            <person name="Islam S."/>
            <person name="Flora M.S."/>
            <person name="Rahman M."/>
            <person name="Ziaur R.M."/>
            <person name="Epstein J.H."/>
            <person name="Hassan M."/>
            <person name="Klassen M."/>
            <person name="Woodard K."/>
            <person name="Webb A."/>
            <person name="Webby R.J."/>
            <person name="El Zowalaty M.E."/>
        </authorList>
    </citation>
    <scope>NUCLEOTIDE SEQUENCE [LARGE SCALE GENOMIC DNA]</scope>
    <source>
        <strain evidence="1">Pbs1</strain>
    </source>
</reference>
<dbReference type="Proteomes" id="UP001158986">
    <property type="component" value="Unassembled WGS sequence"/>
</dbReference>
<evidence type="ECO:0000313" key="2">
    <source>
        <dbReference type="Proteomes" id="UP001158986"/>
    </source>
</evidence>
<name>A0ABN8D4T3_9STRA</name>